<name>A0ABY8EII6_9FIRM</name>
<dbReference type="Gene3D" id="3.40.1580.10">
    <property type="entry name" value="SMI1/KNR4-like"/>
    <property type="match status" value="1"/>
</dbReference>
<accession>A0ABY8EII6</accession>
<keyword evidence="3" id="KW-1185">Reference proteome</keyword>
<protein>
    <submittedName>
        <fullName evidence="2">SMI1/KNR4 family protein</fullName>
    </submittedName>
</protein>
<dbReference type="EMBL" id="CP120733">
    <property type="protein sequence ID" value="WFD11509.1"/>
    <property type="molecule type" value="Genomic_DNA"/>
</dbReference>
<organism evidence="2 3">
    <name type="scientific">Tepidibacter hydrothermalis</name>
    <dbReference type="NCBI Taxonomy" id="3036126"/>
    <lineage>
        <taxon>Bacteria</taxon>
        <taxon>Bacillati</taxon>
        <taxon>Bacillota</taxon>
        <taxon>Clostridia</taxon>
        <taxon>Peptostreptococcales</taxon>
        <taxon>Peptostreptococcaceae</taxon>
        <taxon>Tepidibacter</taxon>
    </lineage>
</organism>
<gene>
    <name evidence="2" type="ORF">P4S50_05385</name>
</gene>
<feature type="domain" description="Knr4/Smi1-like" evidence="1">
    <location>
        <begin position="74"/>
        <end position="209"/>
    </location>
</feature>
<proteinExistence type="predicted"/>
<dbReference type="SUPFAM" id="SSF160631">
    <property type="entry name" value="SMI1/KNR4-like"/>
    <property type="match status" value="1"/>
</dbReference>
<reference evidence="2 3" key="1">
    <citation type="submission" date="2023-03" db="EMBL/GenBank/DDBJ databases">
        <title>Complete genome sequence of Tepidibacter sp. SWIR-1, isolated from a deep-sea hydrothermal vent.</title>
        <authorList>
            <person name="Li X."/>
        </authorList>
    </citation>
    <scope>NUCLEOTIDE SEQUENCE [LARGE SCALE GENOMIC DNA]</scope>
    <source>
        <strain evidence="2 3">SWIR-1</strain>
    </source>
</reference>
<evidence type="ECO:0000259" key="1">
    <source>
        <dbReference type="Pfam" id="PF09346"/>
    </source>
</evidence>
<dbReference type="InterPro" id="IPR018958">
    <property type="entry name" value="Knr4/Smi1-like_dom"/>
</dbReference>
<evidence type="ECO:0000313" key="2">
    <source>
        <dbReference type="EMBL" id="WFD11509.1"/>
    </source>
</evidence>
<dbReference type="Pfam" id="PF09346">
    <property type="entry name" value="SMI1_KNR4"/>
    <property type="match status" value="1"/>
</dbReference>
<evidence type="ECO:0000313" key="3">
    <source>
        <dbReference type="Proteomes" id="UP001222800"/>
    </source>
</evidence>
<dbReference type="RefSeq" id="WP_277733587.1">
    <property type="nucleotide sequence ID" value="NZ_CP120733.1"/>
</dbReference>
<dbReference type="InterPro" id="IPR037883">
    <property type="entry name" value="Knr4/Smi1-like_sf"/>
</dbReference>
<dbReference type="Proteomes" id="UP001222800">
    <property type="component" value="Chromosome"/>
</dbReference>
<sequence>MQKQLNSMTLKQDIEFIRKHFDNYFRKISKEYLKLEAKINSNLSEEDGGVPAEMMVGEVDNEGYVCWSMIPSNITENDINYLEKKYSIKLPKLFKAYLMGYCFLMGEFNNGSFEVTLPEIPFDNPLMNIESNLFAWRLLIEAGYIPFGEYEGGYGPICFDITQKNEDEDYAIVWFNHENLFNLDYDQWKDRNNLEQYSNKLYDSFRELIIDLLT</sequence>